<name>X5MDY6_9HYPH</name>
<keyword evidence="2" id="KW-1185">Reference proteome</keyword>
<organism evidence="1 2">
    <name type="scientific">Candidatus Phaeomarinibacter ectocarpi</name>
    <dbReference type="NCBI Taxonomy" id="1458461"/>
    <lineage>
        <taxon>Bacteria</taxon>
        <taxon>Pseudomonadati</taxon>
        <taxon>Pseudomonadota</taxon>
        <taxon>Alphaproteobacteria</taxon>
        <taxon>Hyphomicrobiales</taxon>
        <taxon>Parvibaculaceae</taxon>
        <taxon>Candidatus Phaeomarinibacter</taxon>
    </lineage>
</organism>
<evidence type="ECO:0000313" key="2">
    <source>
        <dbReference type="Proteomes" id="UP000032160"/>
    </source>
</evidence>
<reference evidence="1 2" key="1">
    <citation type="journal article" date="2014" name="Front. Genet.">
        <title>Genome and metabolic network of "Candidatus Phaeomarinobacter ectocarpi" Ec32, a new candidate genus of Alphaproteobacteria frequently associated with brown algae.</title>
        <authorList>
            <person name="Dittami S.M."/>
            <person name="Barbeyron T."/>
            <person name="Boyen C."/>
            <person name="Cambefort J."/>
            <person name="Collet G."/>
            <person name="Delage L."/>
            <person name="Gobet A."/>
            <person name="Groisillier A."/>
            <person name="Leblanc C."/>
            <person name="Michel G."/>
            <person name="Scornet D."/>
            <person name="Siegel A."/>
            <person name="Tapia J.E."/>
            <person name="Tonon T."/>
        </authorList>
    </citation>
    <scope>NUCLEOTIDE SEQUENCE [LARGE SCALE GENOMIC DNA]</scope>
    <source>
        <strain evidence="1 2">Ec32</strain>
    </source>
</reference>
<protein>
    <submittedName>
        <fullName evidence="1">Uncharacterized protein</fullName>
    </submittedName>
</protein>
<sequence length="37" mass="3886">MPAAARIPEAEVSAVENEWVDAADALAHGPLSLQRSL</sequence>
<dbReference type="EMBL" id="HG966617">
    <property type="protein sequence ID" value="CDO60572.1"/>
    <property type="molecule type" value="Genomic_DNA"/>
</dbReference>
<accession>X5MDY6</accession>
<dbReference type="KEGG" id="pect:BN1012_Phect2359"/>
<proteinExistence type="predicted"/>
<dbReference type="AlphaFoldDB" id="X5MDY6"/>
<evidence type="ECO:0000313" key="1">
    <source>
        <dbReference type="EMBL" id="CDO60572.1"/>
    </source>
</evidence>
<dbReference type="HOGENOM" id="CLU_3341772_0_0_5"/>
<gene>
    <name evidence="1" type="ORF">BN1012_Phect2359</name>
</gene>
<dbReference type="Proteomes" id="UP000032160">
    <property type="component" value="Chromosome I"/>
</dbReference>